<evidence type="ECO:0000313" key="2">
    <source>
        <dbReference type="EMBL" id="MFC2973910.1"/>
    </source>
</evidence>
<dbReference type="RefSeq" id="WP_377815841.1">
    <property type="nucleotide sequence ID" value="NZ_JBHRSJ010000034.1"/>
</dbReference>
<feature type="transmembrane region" description="Helical" evidence="1">
    <location>
        <begin position="93"/>
        <end position="110"/>
    </location>
</feature>
<keyword evidence="1" id="KW-0472">Membrane</keyword>
<gene>
    <name evidence="2" type="ORF">ACFOJE_17045</name>
</gene>
<sequence length="242" mass="27146">MLNRIHESGMFMRRPLSRWSAGALHFLISLAILTVLASIALLWLFPSGLFQAAGGWDGLKIIAAVDLVLGPCLTVIVFNALKPRSELVRDLSLIALVQMFALGAGAYVVVESRPLAVVQVFDTFHVLNWKDYRQLNLRAGELERLSGWTPKYFYVEVPGSAAEFLVLHTKALLNGDTPLQLRVDQYRELSSDRQTLERIFRGAVWSEENACFRVDIQSSYQGGSICFDPKTQRMKDFVPDPS</sequence>
<comment type="caution">
    <text evidence="2">The sequence shown here is derived from an EMBL/GenBank/DDBJ whole genome shotgun (WGS) entry which is preliminary data.</text>
</comment>
<keyword evidence="1" id="KW-0812">Transmembrane</keyword>
<feature type="transmembrane region" description="Helical" evidence="1">
    <location>
        <begin position="21"/>
        <end position="45"/>
    </location>
</feature>
<evidence type="ECO:0000256" key="1">
    <source>
        <dbReference type="SAM" id="Phobius"/>
    </source>
</evidence>
<keyword evidence="1" id="KW-1133">Transmembrane helix</keyword>
<evidence type="ECO:0008006" key="4">
    <source>
        <dbReference type="Google" id="ProtNLM"/>
    </source>
</evidence>
<evidence type="ECO:0000313" key="3">
    <source>
        <dbReference type="Proteomes" id="UP001595457"/>
    </source>
</evidence>
<feature type="transmembrane region" description="Helical" evidence="1">
    <location>
        <begin position="61"/>
        <end position="81"/>
    </location>
</feature>
<protein>
    <recommendedName>
        <fullName evidence="4">Pilus assembly protein</fullName>
    </recommendedName>
</protein>
<accession>A0ABV7AX24</accession>
<name>A0ABV7AX24_9GAMM</name>
<dbReference type="EMBL" id="JBHRSJ010000034">
    <property type="protein sequence ID" value="MFC2973910.1"/>
    <property type="molecule type" value="Genomic_DNA"/>
</dbReference>
<reference evidence="3" key="1">
    <citation type="journal article" date="2019" name="Int. J. Syst. Evol. Microbiol.">
        <title>The Global Catalogue of Microorganisms (GCM) 10K type strain sequencing project: providing services to taxonomists for standard genome sequencing and annotation.</title>
        <authorList>
            <consortium name="The Broad Institute Genomics Platform"/>
            <consortium name="The Broad Institute Genome Sequencing Center for Infectious Disease"/>
            <person name="Wu L."/>
            <person name="Ma J."/>
        </authorList>
    </citation>
    <scope>NUCLEOTIDE SEQUENCE [LARGE SCALE GENOMIC DNA]</scope>
    <source>
        <strain evidence="3">KCTC 62195</strain>
    </source>
</reference>
<dbReference type="Proteomes" id="UP001595457">
    <property type="component" value="Unassembled WGS sequence"/>
</dbReference>
<keyword evidence="3" id="KW-1185">Reference proteome</keyword>
<organism evidence="2 3">
    <name type="scientific">Azotobacter bryophylli</name>
    <dbReference type="NCBI Taxonomy" id="1986537"/>
    <lineage>
        <taxon>Bacteria</taxon>
        <taxon>Pseudomonadati</taxon>
        <taxon>Pseudomonadota</taxon>
        <taxon>Gammaproteobacteria</taxon>
        <taxon>Pseudomonadales</taxon>
        <taxon>Pseudomonadaceae</taxon>
        <taxon>Azotobacter</taxon>
    </lineage>
</organism>
<proteinExistence type="predicted"/>